<evidence type="ECO:0000256" key="3">
    <source>
        <dbReference type="SAM" id="MobiDB-lite"/>
    </source>
</evidence>
<dbReference type="InterPro" id="IPR050384">
    <property type="entry name" value="Endophilin_SH3RF"/>
</dbReference>
<evidence type="ECO:0000256" key="2">
    <source>
        <dbReference type="PROSITE-ProRule" id="PRU00192"/>
    </source>
</evidence>
<accession>A0AAW1WWB0</accession>
<name>A0AAW1WWB0_RUBAR</name>
<protein>
    <recommendedName>
        <fullName evidence="4">SH3 domain-containing protein</fullName>
    </recommendedName>
</protein>
<organism evidence="5 6">
    <name type="scientific">Rubus argutus</name>
    <name type="common">Southern blackberry</name>
    <dbReference type="NCBI Taxonomy" id="59490"/>
    <lineage>
        <taxon>Eukaryota</taxon>
        <taxon>Viridiplantae</taxon>
        <taxon>Streptophyta</taxon>
        <taxon>Embryophyta</taxon>
        <taxon>Tracheophyta</taxon>
        <taxon>Spermatophyta</taxon>
        <taxon>Magnoliopsida</taxon>
        <taxon>eudicotyledons</taxon>
        <taxon>Gunneridae</taxon>
        <taxon>Pentapetalae</taxon>
        <taxon>rosids</taxon>
        <taxon>fabids</taxon>
        <taxon>Rosales</taxon>
        <taxon>Rosaceae</taxon>
        <taxon>Rosoideae</taxon>
        <taxon>Rosoideae incertae sedis</taxon>
        <taxon>Rubus</taxon>
    </lineage>
</organism>
<proteinExistence type="predicted"/>
<feature type="region of interest" description="Disordered" evidence="3">
    <location>
        <begin position="259"/>
        <end position="283"/>
    </location>
</feature>
<dbReference type="InterPro" id="IPR001452">
    <property type="entry name" value="SH3_domain"/>
</dbReference>
<gene>
    <name evidence="5" type="ORF">M0R45_025428</name>
</gene>
<dbReference type="SUPFAM" id="SSF103657">
    <property type="entry name" value="BAR/IMD domain-like"/>
    <property type="match status" value="1"/>
</dbReference>
<dbReference type="Proteomes" id="UP001457282">
    <property type="component" value="Unassembled WGS sequence"/>
</dbReference>
<dbReference type="EMBL" id="JBEDUW010000005">
    <property type="protein sequence ID" value="KAK9928285.1"/>
    <property type="molecule type" value="Genomic_DNA"/>
</dbReference>
<feature type="domain" description="SH3" evidence="4">
    <location>
        <begin position="288"/>
        <end position="347"/>
    </location>
</feature>
<evidence type="ECO:0000259" key="4">
    <source>
        <dbReference type="PROSITE" id="PS50002"/>
    </source>
</evidence>
<dbReference type="AlphaFoldDB" id="A0AAW1WWB0"/>
<evidence type="ECO:0000313" key="5">
    <source>
        <dbReference type="EMBL" id="KAK9928285.1"/>
    </source>
</evidence>
<evidence type="ECO:0000313" key="6">
    <source>
        <dbReference type="Proteomes" id="UP001457282"/>
    </source>
</evidence>
<keyword evidence="6" id="KW-1185">Reference proteome</keyword>
<dbReference type="PANTHER" id="PTHR14167:SF30">
    <property type="entry name" value="SH3 DOMAIN-CONTAINING PROTEIN 1"/>
    <property type="match status" value="1"/>
</dbReference>
<comment type="caution">
    <text evidence="5">The sequence shown here is derived from an EMBL/GenBank/DDBJ whole genome shotgun (WGS) entry which is preliminary data.</text>
</comment>
<reference evidence="5 6" key="1">
    <citation type="journal article" date="2023" name="G3 (Bethesda)">
        <title>A chromosome-length genome assembly and annotation of blackberry (Rubus argutus, cv. 'Hillquist').</title>
        <authorList>
            <person name="Bruna T."/>
            <person name="Aryal R."/>
            <person name="Dudchenko O."/>
            <person name="Sargent D.J."/>
            <person name="Mead D."/>
            <person name="Buti M."/>
            <person name="Cavallini A."/>
            <person name="Hytonen T."/>
            <person name="Andres J."/>
            <person name="Pham M."/>
            <person name="Weisz D."/>
            <person name="Mascagni F."/>
            <person name="Usai G."/>
            <person name="Natali L."/>
            <person name="Bassil N."/>
            <person name="Fernandez G.E."/>
            <person name="Lomsadze A."/>
            <person name="Armour M."/>
            <person name="Olukolu B."/>
            <person name="Poorten T."/>
            <person name="Britton C."/>
            <person name="Davik J."/>
            <person name="Ashrafi H."/>
            <person name="Aiden E.L."/>
            <person name="Borodovsky M."/>
            <person name="Worthington M."/>
        </authorList>
    </citation>
    <scope>NUCLEOTIDE SEQUENCE [LARGE SCALE GENOMIC DNA]</scope>
    <source>
        <strain evidence="5">PI 553951</strain>
    </source>
</reference>
<dbReference type="SUPFAM" id="SSF50044">
    <property type="entry name" value="SH3-domain"/>
    <property type="match status" value="1"/>
</dbReference>
<keyword evidence="1 2" id="KW-0728">SH3 domain</keyword>
<evidence type="ECO:0000256" key="1">
    <source>
        <dbReference type="ARBA" id="ARBA00022443"/>
    </source>
</evidence>
<sequence>MESIRKQASKLREQVAKQQQAVLKRLGSLSNEAVMVDEAEIMCRQQLHDLYNSTRAAKHFQRSIVRGVEAFISISLKQMEIVRKLAEDCCKYGAENENTSTPLLRASTYFGTSHYSIEEERETLLRILGDQVYEPLRAQLTGSPLEDARHLTHRYDRLCQEVETQVAEVLRRRLKSNVSASSESSVKLQNTEARLTELKSTAVALGREATAAMLSVEAQQQQMTFQKLLTMVDAERSYHQHALAILEKLHSEMILENLAQESSSQSEKVHPNASSKRSDDHEQINQDDTFFIAKAIHPFDAQADGELNLSIDDYVVVREVGPNGWSEGECKGKAGWFPSAYIERQEKAPVSKLL</sequence>
<dbReference type="Gene3D" id="1.20.1270.60">
    <property type="entry name" value="Arfaptin homology (AH) domain/BAR domain"/>
    <property type="match status" value="1"/>
</dbReference>
<dbReference type="Gene3D" id="2.30.30.40">
    <property type="entry name" value="SH3 Domains"/>
    <property type="match status" value="1"/>
</dbReference>
<dbReference type="PROSITE" id="PS50002">
    <property type="entry name" value="SH3"/>
    <property type="match status" value="1"/>
</dbReference>
<dbReference type="InterPro" id="IPR036028">
    <property type="entry name" value="SH3-like_dom_sf"/>
</dbReference>
<dbReference type="PANTHER" id="PTHR14167">
    <property type="entry name" value="SH3 DOMAIN-CONTAINING"/>
    <property type="match status" value="1"/>
</dbReference>
<dbReference type="InterPro" id="IPR027267">
    <property type="entry name" value="AH/BAR_dom_sf"/>
</dbReference>
<dbReference type="Pfam" id="PF14604">
    <property type="entry name" value="SH3_9"/>
    <property type="match status" value="1"/>
</dbReference>
<dbReference type="SMART" id="SM00326">
    <property type="entry name" value="SH3"/>
    <property type="match status" value="1"/>
</dbReference>